<dbReference type="GO" id="GO:0008658">
    <property type="term" value="F:penicillin binding"/>
    <property type="evidence" value="ECO:0007669"/>
    <property type="project" value="InterPro"/>
</dbReference>
<accession>A0A433UWA1</accession>
<keyword evidence="6" id="KW-0808">Transferase</keyword>
<dbReference type="OrthoDB" id="499624at2"/>
<dbReference type="InterPro" id="IPR050396">
    <property type="entry name" value="Glycosyltr_51/Transpeptidase"/>
</dbReference>
<dbReference type="InterPro" id="IPR036950">
    <property type="entry name" value="PBP_transglycosylase"/>
</dbReference>
<gene>
    <name evidence="18" type="ORF">DSM107003_12200</name>
</gene>
<evidence type="ECO:0000256" key="7">
    <source>
        <dbReference type="ARBA" id="ARBA00022801"/>
    </source>
</evidence>
<feature type="domain" description="Penicillin-binding protein transpeptidase" evidence="16">
    <location>
        <begin position="348"/>
        <end position="619"/>
    </location>
</feature>
<evidence type="ECO:0000256" key="14">
    <source>
        <dbReference type="SAM" id="MobiDB-lite"/>
    </source>
</evidence>
<keyword evidence="8" id="KW-0133">Cell shape</keyword>
<dbReference type="Pfam" id="PF00905">
    <property type="entry name" value="Transpeptidase"/>
    <property type="match status" value="1"/>
</dbReference>
<organism evidence="18 19">
    <name type="scientific">Trichormus variabilis SAG 1403-4b</name>
    <dbReference type="NCBI Taxonomy" id="447716"/>
    <lineage>
        <taxon>Bacteria</taxon>
        <taxon>Bacillati</taxon>
        <taxon>Cyanobacteriota</taxon>
        <taxon>Cyanophyceae</taxon>
        <taxon>Nostocales</taxon>
        <taxon>Nostocaceae</taxon>
        <taxon>Trichormus</taxon>
    </lineage>
</organism>
<feature type="transmembrane region" description="Helical" evidence="15">
    <location>
        <begin position="28"/>
        <end position="54"/>
    </location>
</feature>
<dbReference type="NCBIfam" id="TIGR02074">
    <property type="entry name" value="PBP_1a_fam"/>
    <property type="match status" value="1"/>
</dbReference>
<reference evidence="18 19" key="1">
    <citation type="journal article" date="2019" name="Genome Biol. Evol.">
        <title>Day and night: Metabolic profiles and evolutionary relationships of six axenic non-marine cyanobacteria.</title>
        <authorList>
            <person name="Will S.E."/>
            <person name="Henke P."/>
            <person name="Boedeker C."/>
            <person name="Huang S."/>
            <person name="Brinkmann H."/>
            <person name="Rohde M."/>
            <person name="Jarek M."/>
            <person name="Friedl T."/>
            <person name="Seufert S."/>
            <person name="Schumacher M."/>
            <person name="Overmann J."/>
            <person name="Neumann-Schaal M."/>
            <person name="Petersen J."/>
        </authorList>
    </citation>
    <scope>NUCLEOTIDE SEQUENCE [LARGE SCALE GENOMIC DNA]</scope>
    <source>
        <strain evidence="18 19">SAG 1403-4b</strain>
    </source>
</reference>
<dbReference type="GO" id="GO:0008360">
    <property type="term" value="P:regulation of cell shape"/>
    <property type="evidence" value="ECO:0007669"/>
    <property type="project" value="UniProtKB-KW"/>
</dbReference>
<dbReference type="GO" id="GO:0009252">
    <property type="term" value="P:peptidoglycan biosynthetic process"/>
    <property type="evidence" value="ECO:0007669"/>
    <property type="project" value="UniProtKB-KW"/>
</dbReference>
<keyword evidence="9" id="KW-0573">Peptidoglycan synthesis</keyword>
<keyword evidence="19" id="KW-1185">Reference proteome</keyword>
<comment type="catalytic activity">
    <reaction evidence="12">
        <text>Preferential cleavage: (Ac)2-L-Lys-D-Ala-|-D-Ala. Also transpeptidation of peptidyl-alanyl moieties that are N-acyl substituents of D-alanine.</text>
        <dbReference type="EC" id="3.4.16.4"/>
    </reaction>
</comment>
<evidence type="ECO:0000256" key="1">
    <source>
        <dbReference type="ARBA" id="ARBA00007090"/>
    </source>
</evidence>
<evidence type="ECO:0000256" key="4">
    <source>
        <dbReference type="ARBA" id="ARBA00022670"/>
    </source>
</evidence>
<dbReference type="InterPro" id="IPR023346">
    <property type="entry name" value="Lysozyme-like_dom_sf"/>
</dbReference>
<dbReference type="AlphaFoldDB" id="A0A433UWA1"/>
<dbReference type="GO" id="GO:0008955">
    <property type="term" value="F:peptidoglycan glycosyltransferase activity"/>
    <property type="evidence" value="ECO:0007669"/>
    <property type="project" value="UniProtKB-EC"/>
</dbReference>
<feature type="compositionally biased region" description="Basic residues" evidence="14">
    <location>
        <begin position="645"/>
        <end position="659"/>
    </location>
</feature>
<feature type="domain" description="Glycosyl transferase family 51" evidence="17">
    <location>
        <begin position="84"/>
        <end position="256"/>
    </location>
</feature>
<evidence type="ECO:0000313" key="18">
    <source>
        <dbReference type="EMBL" id="RUS98132.1"/>
    </source>
</evidence>
<evidence type="ECO:0000256" key="3">
    <source>
        <dbReference type="ARBA" id="ARBA00022645"/>
    </source>
</evidence>
<keyword evidence="10" id="KW-0511">Multifunctional enzyme</keyword>
<evidence type="ECO:0000259" key="16">
    <source>
        <dbReference type="Pfam" id="PF00905"/>
    </source>
</evidence>
<keyword evidence="4" id="KW-0645">Protease</keyword>
<dbReference type="PANTHER" id="PTHR32282">
    <property type="entry name" value="BINDING PROTEIN TRANSPEPTIDASE, PUTATIVE-RELATED"/>
    <property type="match status" value="1"/>
</dbReference>
<evidence type="ECO:0000256" key="8">
    <source>
        <dbReference type="ARBA" id="ARBA00022960"/>
    </source>
</evidence>
<dbReference type="InterPro" id="IPR012338">
    <property type="entry name" value="Beta-lactam/transpept-like"/>
</dbReference>
<dbReference type="GO" id="GO:0009002">
    <property type="term" value="F:serine-type D-Ala-D-Ala carboxypeptidase activity"/>
    <property type="evidence" value="ECO:0007669"/>
    <property type="project" value="UniProtKB-EC"/>
</dbReference>
<dbReference type="SUPFAM" id="SSF56601">
    <property type="entry name" value="beta-lactamase/transpeptidase-like"/>
    <property type="match status" value="1"/>
</dbReference>
<dbReference type="Gene3D" id="3.40.710.10">
    <property type="entry name" value="DD-peptidase/beta-lactamase superfamily"/>
    <property type="match status" value="1"/>
</dbReference>
<evidence type="ECO:0000259" key="17">
    <source>
        <dbReference type="Pfam" id="PF00912"/>
    </source>
</evidence>
<evidence type="ECO:0000256" key="5">
    <source>
        <dbReference type="ARBA" id="ARBA00022676"/>
    </source>
</evidence>
<comment type="caution">
    <text evidence="18">The sequence shown here is derived from an EMBL/GenBank/DDBJ whole genome shotgun (WGS) entry which is preliminary data.</text>
</comment>
<sequence>MSSSETFKQEQPEFQTSPNFEFWRRVGLITGGTLFSIGMLATSVLAGGLVGLLLSSRNLPNVKQLRNYLPAETTYIYDIEGKLLVGIHGEANRKVVSLDKISPNLKRAVLASEDSYFYNHHGIDPGGIGRAALVNWVAGGVKEGGSTITMQLVKNIFLSRERALSRKIAEAILAIRLEQIINKDRILEMYLNQVYWGHNNYGVETAAQTYFDKSSENLTLSESAMMAGLIQAPEQFSPFVNMNLAQQKQRQVLGRMLSLRWISQQEYDDALQEKIKLGQIKSFQGSIFPDVTNSVTQELIKKFGHDAVLKGGMRVQTTVSSDLQIMAEETINKWHKNLESQGLRKNQMALVAIDPRTQFIKALVGGVDSKSSEFNRVTQALRQPGSAFKPFVYYTAFASGKFTPDTTILDSPISYPDVEGGVYSPRNYDNTFKGAIPIRNALALSRNVPAVKLGQEIGIKKVIETCRTLGIYSPMEPVTSLPLGAIGVTPLEMASAYATFANYGWKSPPTLIARVSDSTGNILLDNTPKPQLVLNPWASAAILDVLQSAVKEGTGTGAIINRPSAGKTGTTSSEKDIWFIGTVPQLTTAIWVGRDDNKQLARRATGGGMVAPIWRDFMEKALQNVPVEKFQPVSKFSRPQPIKNTKPRRLRKRLSAPKN</sequence>
<feature type="region of interest" description="Disordered" evidence="14">
    <location>
        <begin position="634"/>
        <end position="659"/>
    </location>
</feature>
<keyword evidence="15" id="KW-0472">Membrane</keyword>
<dbReference type="PANTHER" id="PTHR32282:SF33">
    <property type="entry name" value="PEPTIDOGLYCAN GLYCOSYLTRANSFERASE"/>
    <property type="match status" value="1"/>
</dbReference>
<evidence type="ECO:0000256" key="12">
    <source>
        <dbReference type="ARBA" id="ARBA00034000"/>
    </source>
</evidence>
<evidence type="ECO:0000256" key="2">
    <source>
        <dbReference type="ARBA" id="ARBA00007739"/>
    </source>
</evidence>
<dbReference type="RefSeq" id="WP_127052911.1">
    <property type="nucleotide sequence ID" value="NZ_RSCM01000003.1"/>
</dbReference>
<evidence type="ECO:0000256" key="6">
    <source>
        <dbReference type="ARBA" id="ARBA00022679"/>
    </source>
</evidence>
<keyword evidence="7" id="KW-0378">Hydrolase</keyword>
<dbReference type="FunFam" id="1.10.3810.10:FF:000001">
    <property type="entry name" value="Penicillin-binding protein 1A"/>
    <property type="match status" value="1"/>
</dbReference>
<comment type="similarity">
    <text evidence="2">In the N-terminal section; belongs to the glycosyltransferase 51 family.</text>
</comment>
<evidence type="ECO:0000256" key="9">
    <source>
        <dbReference type="ARBA" id="ARBA00022984"/>
    </source>
</evidence>
<proteinExistence type="inferred from homology"/>
<evidence type="ECO:0000256" key="10">
    <source>
        <dbReference type="ARBA" id="ARBA00023268"/>
    </source>
</evidence>
<evidence type="ECO:0000256" key="15">
    <source>
        <dbReference type="SAM" id="Phobius"/>
    </source>
</evidence>
<dbReference type="Proteomes" id="UP000276103">
    <property type="component" value="Unassembled WGS sequence"/>
</dbReference>
<evidence type="ECO:0000256" key="11">
    <source>
        <dbReference type="ARBA" id="ARBA00023316"/>
    </source>
</evidence>
<evidence type="ECO:0000313" key="19">
    <source>
        <dbReference type="Proteomes" id="UP000276103"/>
    </source>
</evidence>
<dbReference type="SUPFAM" id="SSF53955">
    <property type="entry name" value="Lysozyme-like"/>
    <property type="match status" value="1"/>
</dbReference>
<keyword evidence="3" id="KW-0121">Carboxypeptidase</keyword>
<dbReference type="GO" id="GO:0030288">
    <property type="term" value="C:outer membrane-bounded periplasmic space"/>
    <property type="evidence" value="ECO:0007669"/>
    <property type="project" value="TreeGrafter"/>
</dbReference>
<keyword evidence="15" id="KW-1133">Transmembrane helix</keyword>
<dbReference type="InterPro" id="IPR001460">
    <property type="entry name" value="PCN-bd_Tpept"/>
</dbReference>
<dbReference type="GO" id="GO:0006508">
    <property type="term" value="P:proteolysis"/>
    <property type="evidence" value="ECO:0007669"/>
    <property type="project" value="UniProtKB-KW"/>
</dbReference>
<keyword evidence="15" id="KW-0812">Transmembrane</keyword>
<dbReference type="Pfam" id="PF00912">
    <property type="entry name" value="Transgly"/>
    <property type="match status" value="1"/>
</dbReference>
<protein>
    <submittedName>
        <fullName evidence="18">Penicillin-binding protein</fullName>
    </submittedName>
</protein>
<comment type="similarity">
    <text evidence="1">In the C-terminal section; belongs to the transpeptidase family.</text>
</comment>
<dbReference type="InterPro" id="IPR001264">
    <property type="entry name" value="Glyco_trans_51"/>
</dbReference>
<dbReference type="GO" id="GO:0071555">
    <property type="term" value="P:cell wall organization"/>
    <property type="evidence" value="ECO:0007669"/>
    <property type="project" value="UniProtKB-KW"/>
</dbReference>
<keyword evidence="11" id="KW-0961">Cell wall biogenesis/degradation</keyword>
<dbReference type="EMBL" id="RSCM01000003">
    <property type="protein sequence ID" value="RUS98132.1"/>
    <property type="molecule type" value="Genomic_DNA"/>
</dbReference>
<evidence type="ECO:0000256" key="13">
    <source>
        <dbReference type="ARBA" id="ARBA00049902"/>
    </source>
</evidence>
<name>A0A433UWA1_ANAVA</name>
<keyword evidence="5" id="KW-0328">Glycosyltransferase</keyword>
<dbReference type="Gene3D" id="1.10.3810.10">
    <property type="entry name" value="Biosynthetic peptidoglycan transglycosylase-like"/>
    <property type="match status" value="1"/>
</dbReference>
<comment type="catalytic activity">
    <reaction evidence="13">
        <text>[GlcNAc-(1-&gt;4)-Mur2Ac(oyl-L-Ala-gamma-D-Glu-L-Lys-D-Ala-D-Ala)](n)-di-trans,octa-cis-undecaprenyl diphosphate + beta-D-GlcNAc-(1-&gt;4)-Mur2Ac(oyl-L-Ala-gamma-D-Glu-L-Lys-D-Ala-D-Ala)-di-trans,octa-cis-undecaprenyl diphosphate = [GlcNAc-(1-&gt;4)-Mur2Ac(oyl-L-Ala-gamma-D-Glu-L-Lys-D-Ala-D-Ala)](n+1)-di-trans,octa-cis-undecaprenyl diphosphate + di-trans,octa-cis-undecaprenyl diphosphate + H(+)</text>
        <dbReference type="Rhea" id="RHEA:23708"/>
        <dbReference type="Rhea" id="RHEA-COMP:9602"/>
        <dbReference type="Rhea" id="RHEA-COMP:9603"/>
        <dbReference type="ChEBI" id="CHEBI:15378"/>
        <dbReference type="ChEBI" id="CHEBI:58405"/>
        <dbReference type="ChEBI" id="CHEBI:60033"/>
        <dbReference type="ChEBI" id="CHEBI:78435"/>
        <dbReference type="EC" id="2.4.99.28"/>
    </reaction>
</comment>